<dbReference type="EMBL" id="AM425466">
    <property type="protein sequence ID" value="CAN66683.1"/>
    <property type="molecule type" value="Genomic_DNA"/>
</dbReference>
<proteinExistence type="predicted"/>
<accession>A5AFK4</accession>
<name>A5AFK4_VITVI</name>
<evidence type="ECO:0000313" key="1">
    <source>
        <dbReference type="EMBL" id="CAN66683.1"/>
    </source>
</evidence>
<gene>
    <name evidence="1" type="ORF">VITISV_005089</name>
</gene>
<reference evidence="1" key="1">
    <citation type="journal article" date="2007" name="PLoS ONE">
        <title>The first genome sequence of an elite grapevine cultivar (Pinot noir Vitis vinifera L.): coping with a highly heterozygous genome.</title>
        <authorList>
            <person name="Velasco R."/>
            <person name="Zharkikh A."/>
            <person name="Troggio M."/>
            <person name="Cartwright D.A."/>
            <person name="Cestaro A."/>
            <person name="Pruss D."/>
            <person name="Pindo M."/>
            <person name="FitzGerald L.M."/>
            <person name="Vezzulli S."/>
            <person name="Reid J."/>
            <person name="Malacarne G."/>
            <person name="Iliev D."/>
            <person name="Coppola G."/>
            <person name="Wardell B."/>
            <person name="Micheletti D."/>
            <person name="Macalma T."/>
            <person name="Facci M."/>
            <person name="Mitchell J.T."/>
            <person name="Perazzolli M."/>
            <person name="Eldredge G."/>
            <person name="Gatto P."/>
            <person name="Oyzerski R."/>
            <person name="Moretto M."/>
            <person name="Gutin N."/>
            <person name="Stefanini M."/>
            <person name="Chen Y."/>
            <person name="Segala C."/>
            <person name="Davenport C."/>
            <person name="Dematte L."/>
            <person name="Mraz A."/>
            <person name="Battilana J."/>
            <person name="Stormo K."/>
            <person name="Costa F."/>
            <person name="Tao Q."/>
            <person name="Si-Ammour A."/>
            <person name="Harkins T."/>
            <person name="Lackey A."/>
            <person name="Perbost C."/>
            <person name="Taillon B."/>
            <person name="Stella A."/>
            <person name="Solovyev V."/>
            <person name="Fawcett J.A."/>
            <person name="Sterck L."/>
            <person name="Vandepoele K."/>
            <person name="Grando S.M."/>
            <person name="Toppo S."/>
            <person name="Moser C."/>
            <person name="Lanchbury J."/>
            <person name="Bogden R."/>
            <person name="Skolnick M."/>
            <person name="Sgaramella V."/>
            <person name="Bhatnagar S.K."/>
            <person name="Fontana P."/>
            <person name="Gutin A."/>
            <person name="Van de Peer Y."/>
            <person name="Salamini F."/>
            <person name="Viola R."/>
        </authorList>
    </citation>
    <scope>NUCLEOTIDE SEQUENCE</scope>
</reference>
<protein>
    <submittedName>
        <fullName evidence="1">Uncharacterized protein</fullName>
    </submittedName>
</protein>
<organism evidence="1">
    <name type="scientific">Vitis vinifera</name>
    <name type="common">Grape</name>
    <dbReference type="NCBI Taxonomy" id="29760"/>
    <lineage>
        <taxon>Eukaryota</taxon>
        <taxon>Viridiplantae</taxon>
        <taxon>Streptophyta</taxon>
        <taxon>Embryophyta</taxon>
        <taxon>Tracheophyta</taxon>
        <taxon>Spermatophyta</taxon>
        <taxon>Magnoliopsida</taxon>
        <taxon>eudicotyledons</taxon>
        <taxon>Gunneridae</taxon>
        <taxon>Pentapetalae</taxon>
        <taxon>rosids</taxon>
        <taxon>Vitales</taxon>
        <taxon>Vitaceae</taxon>
        <taxon>Viteae</taxon>
        <taxon>Vitis</taxon>
    </lineage>
</organism>
<dbReference type="AlphaFoldDB" id="A5AFK4"/>
<sequence length="207" mass="22968">MDYLYWNKHQLIGMLIDVGLNKLVSSYNFEAVDLAKQLESMVVQVLGGEKVSIHANGSSLPPKSSEFGSFVTLSSRLPISDRCNKVILHVDSSATLHFCHSLVSFIYLTSNCYTALLGGCSHVRNCFPYCSRSTVMGREEFNELDLCAGGFYPTSIARITPGDLILGVHFILKEFLRSQITTPTEIYSESLPEKDKCTSASPDIRRT</sequence>